<dbReference type="InParanoid" id="I1C7M1"/>
<evidence type="ECO:0000313" key="1">
    <source>
        <dbReference type="EMBL" id="EIE84451.1"/>
    </source>
</evidence>
<gene>
    <name evidence="1" type="ORF">RO3G_09161</name>
</gene>
<sequence length="89" mass="10290">MRLANFFWKLKVRKTQKVIDMLFDGATSFFNEIKASHNKNETAYCDGHIDNLPRLDYYLVESAEVKLSSRISQVSEIYVSSSPIRPDSQ</sequence>
<dbReference type="RefSeq" id="XP_067519847.1">
    <property type="nucleotide sequence ID" value="XM_067663746.1"/>
</dbReference>
<dbReference type="OMA" id="TAYRDGH"/>
<organism evidence="1 2">
    <name type="scientific">Rhizopus delemar (strain RA 99-880 / ATCC MYA-4621 / FGSC 9543 / NRRL 43880)</name>
    <name type="common">Mucormycosis agent</name>
    <name type="synonym">Rhizopus arrhizus var. delemar</name>
    <dbReference type="NCBI Taxonomy" id="246409"/>
    <lineage>
        <taxon>Eukaryota</taxon>
        <taxon>Fungi</taxon>
        <taxon>Fungi incertae sedis</taxon>
        <taxon>Mucoromycota</taxon>
        <taxon>Mucoromycotina</taxon>
        <taxon>Mucoromycetes</taxon>
        <taxon>Mucorales</taxon>
        <taxon>Mucorineae</taxon>
        <taxon>Rhizopodaceae</taxon>
        <taxon>Rhizopus</taxon>
    </lineage>
</organism>
<protein>
    <submittedName>
        <fullName evidence="1">Uncharacterized protein</fullName>
    </submittedName>
</protein>
<keyword evidence="2" id="KW-1185">Reference proteome</keyword>
<accession>I1C7M1</accession>
<dbReference type="VEuPathDB" id="FungiDB:RO3G_09161"/>
<evidence type="ECO:0000313" key="2">
    <source>
        <dbReference type="Proteomes" id="UP000009138"/>
    </source>
</evidence>
<dbReference type="OrthoDB" id="2221443at2759"/>
<dbReference type="AlphaFoldDB" id="I1C7M1"/>
<dbReference type="EMBL" id="CH476737">
    <property type="protein sequence ID" value="EIE84451.1"/>
    <property type="molecule type" value="Genomic_DNA"/>
</dbReference>
<name>I1C7M1_RHIO9</name>
<reference evidence="1 2" key="1">
    <citation type="journal article" date="2009" name="PLoS Genet.">
        <title>Genomic analysis of the basal lineage fungus Rhizopus oryzae reveals a whole-genome duplication.</title>
        <authorList>
            <person name="Ma L.-J."/>
            <person name="Ibrahim A.S."/>
            <person name="Skory C."/>
            <person name="Grabherr M.G."/>
            <person name="Burger G."/>
            <person name="Butler M."/>
            <person name="Elias M."/>
            <person name="Idnurm A."/>
            <person name="Lang B.F."/>
            <person name="Sone T."/>
            <person name="Abe A."/>
            <person name="Calvo S.E."/>
            <person name="Corrochano L.M."/>
            <person name="Engels R."/>
            <person name="Fu J."/>
            <person name="Hansberg W."/>
            <person name="Kim J.-M."/>
            <person name="Kodira C.D."/>
            <person name="Koehrsen M.J."/>
            <person name="Liu B."/>
            <person name="Miranda-Saavedra D."/>
            <person name="O'Leary S."/>
            <person name="Ortiz-Castellanos L."/>
            <person name="Poulter R."/>
            <person name="Rodriguez-Romero J."/>
            <person name="Ruiz-Herrera J."/>
            <person name="Shen Y.-Q."/>
            <person name="Zeng Q."/>
            <person name="Galagan J."/>
            <person name="Birren B.W."/>
            <person name="Cuomo C.A."/>
            <person name="Wickes B.L."/>
        </authorList>
    </citation>
    <scope>NUCLEOTIDE SEQUENCE [LARGE SCALE GENOMIC DNA]</scope>
    <source>
        <strain evidence="2">RA 99-880 / ATCC MYA-4621 / FGSC 9543 / NRRL 43880</strain>
    </source>
</reference>
<proteinExistence type="predicted"/>
<dbReference type="GeneID" id="93616127"/>
<dbReference type="Proteomes" id="UP000009138">
    <property type="component" value="Unassembled WGS sequence"/>
</dbReference>